<dbReference type="Gene3D" id="3.30.40.10">
    <property type="entry name" value="Zinc/RING finger domain, C3HC4 (zinc finger)"/>
    <property type="match status" value="1"/>
</dbReference>
<dbReference type="InterPro" id="IPR001841">
    <property type="entry name" value="Znf_RING"/>
</dbReference>
<evidence type="ECO:0000256" key="11">
    <source>
        <dbReference type="PROSITE-ProRule" id="PRU00175"/>
    </source>
</evidence>
<dbReference type="InParanoid" id="A0A7J8C5Z6"/>
<evidence type="ECO:0000256" key="5">
    <source>
        <dbReference type="ARBA" id="ARBA00022771"/>
    </source>
</evidence>
<dbReference type="InterPro" id="IPR036537">
    <property type="entry name" value="Adaptor_Cbl_N_dom_sf"/>
</dbReference>
<keyword evidence="7 12" id="KW-0862">Zinc</keyword>
<dbReference type="GO" id="GO:0007166">
    <property type="term" value="P:cell surface receptor signaling pathway"/>
    <property type="evidence" value="ECO:0007669"/>
    <property type="project" value="InterPro"/>
</dbReference>
<dbReference type="GO" id="GO:0017124">
    <property type="term" value="F:SH3 domain binding"/>
    <property type="evidence" value="ECO:0007669"/>
    <property type="project" value="UniProtKB-KW"/>
</dbReference>
<dbReference type="SUPFAM" id="SSF55550">
    <property type="entry name" value="SH2 domain"/>
    <property type="match status" value="1"/>
</dbReference>
<evidence type="ECO:0000259" key="14">
    <source>
        <dbReference type="PROSITE" id="PS50089"/>
    </source>
</evidence>
<dbReference type="InterPro" id="IPR011992">
    <property type="entry name" value="EF-hand-dom_pair"/>
</dbReference>
<evidence type="ECO:0000256" key="2">
    <source>
        <dbReference type="ARBA" id="ARBA00022553"/>
    </source>
</evidence>
<dbReference type="Gene3D" id="3.30.505.10">
    <property type="entry name" value="SH2 domain"/>
    <property type="match status" value="1"/>
</dbReference>
<comment type="domain">
    <text evidence="12">The N-terminus is composed of the phosphotyrosine binding (PTB) domain, a short linker region and the RING-type zinc finger. The PTB domain, which is also called TKB (tyrosine kinase binding) domain, is composed of three different subdomains: a four-helix bundle (4H), a calcium-binding EF hand and a divergent SH2 domain.</text>
</comment>
<dbReference type="SUPFAM" id="SSF47668">
    <property type="entry name" value="N-terminal domain of cbl (N-cbl)"/>
    <property type="match status" value="1"/>
</dbReference>
<dbReference type="PROSITE" id="PS51506">
    <property type="entry name" value="CBL_PTB"/>
    <property type="match status" value="1"/>
</dbReference>
<dbReference type="PROSITE" id="PS00518">
    <property type="entry name" value="ZF_RING_1"/>
    <property type="match status" value="1"/>
</dbReference>
<evidence type="ECO:0000256" key="8">
    <source>
        <dbReference type="ARBA" id="ARBA00022837"/>
    </source>
</evidence>
<feature type="region of interest" description="Disordered" evidence="13">
    <location>
        <begin position="405"/>
        <end position="466"/>
    </location>
</feature>
<dbReference type="Proteomes" id="UP000550707">
    <property type="component" value="Unassembled WGS sequence"/>
</dbReference>
<keyword evidence="17" id="KW-1185">Reference proteome</keyword>
<dbReference type="GO" id="GO:0030971">
    <property type="term" value="F:receptor tyrosine kinase binding"/>
    <property type="evidence" value="ECO:0007669"/>
    <property type="project" value="TreeGrafter"/>
</dbReference>
<evidence type="ECO:0000256" key="4">
    <source>
        <dbReference type="ARBA" id="ARBA00022723"/>
    </source>
</evidence>
<dbReference type="InterPro" id="IPR017907">
    <property type="entry name" value="Znf_RING_CS"/>
</dbReference>
<dbReference type="GO" id="GO:0061630">
    <property type="term" value="F:ubiquitin protein ligase activity"/>
    <property type="evidence" value="ECO:0007669"/>
    <property type="project" value="UniProtKB-EC"/>
</dbReference>
<dbReference type="FunFam" id="3.30.505.10:FF:000007">
    <property type="entry name" value="E3 ubiquitin-protein ligase CBL"/>
    <property type="match status" value="1"/>
</dbReference>
<keyword evidence="2" id="KW-0597">Phosphoprotein</keyword>
<dbReference type="Gene3D" id="1.20.930.20">
    <property type="entry name" value="Adaptor protein Cbl, N-terminal domain"/>
    <property type="match status" value="1"/>
</dbReference>
<dbReference type="InterPro" id="IPR024162">
    <property type="entry name" value="Adaptor_Cbl"/>
</dbReference>
<sequence>MAAAASPRGWHWGESRSLGRAVKLLQRLEEQCGDPRLTSGPPSLRDLLPNTAKLLQAVAHARRAAGRGGPESPGGAEEFLTIYLSNLEAKSRQVAALLPPRGQKCAKDELFREGSILRRQLAKLALIFSHMYSELNALFPGGQYCGHTYQLTKTEAHTFWREHCGARCVLPWAEFESLLYACHPMESGPAALALRSTIDLTCSGHVSIFEFDIFTRLFQPWPTLLKNWQLLAVNHPGYMAFLTYDEVRERLQACRDKPGSYIFRPSCTRPGQWAIGHVTSDGNIRQTIPQNKTLCKALLEGQKEGFYLYPDGKNHNPDLTELCHLESHEYIHVSEEQRQLYRAMNSTFELCKICAESKKDVMIKPCGHLLCSRCLDTWQQSDSHTCPFCRGKIKGQDVVHIHQFQAKPVEPRATAEDPRNSSDQKHREEELGQVVPSAPPLPPHLDLSPEHPRSKGQLQVEPPALPKLRAPLILPRIRTLASASWEITLRPQAREGATENS</sequence>
<comment type="pathway">
    <text evidence="12">Protein modification; protein ubiquitination.</text>
</comment>
<evidence type="ECO:0000256" key="1">
    <source>
        <dbReference type="ARBA" id="ARBA00000900"/>
    </source>
</evidence>
<evidence type="ECO:0000256" key="6">
    <source>
        <dbReference type="ARBA" id="ARBA00022786"/>
    </source>
</evidence>
<keyword evidence="6 12" id="KW-0833">Ubl conjugation pathway</keyword>
<dbReference type="SMART" id="SM00184">
    <property type="entry name" value="RING"/>
    <property type="match status" value="1"/>
</dbReference>
<dbReference type="InterPro" id="IPR003153">
    <property type="entry name" value="Adaptor_Cbl_N_hlx"/>
</dbReference>
<dbReference type="UniPathway" id="UPA00143"/>
<dbReference type="Gene3D" id="1.10.238.10">
    <property type="entry name" value="EF-hand"/>
    <property type="match status" value="1"/>
</dbReference>
<evidence type="ECO:0000256" key="10">
    <source>
        <dbReference type="ARBA" id="ARBA00023036"/>
    </source>
</evidence>
<dbReference type="EMBL" id="JACASF010000021">
    <property type="protein sequence ID" value="KAF6406283.1"/>
    <property type="molecule type" value="Genomic_DNA"/>
</dbReference>
<evidence type="ECO:0000313" key="17">
    <source>
        <dbReference type="Proteomes" id="UP000550707"/>
    </source>
</evidence>
<reference evidence="16 17" key="1">
    <citation type="journal article" date="2020" name="Nature">
        <title>Six reference-quality genomes reveal evolution of bat adaptations.</title>
        <authorList>
            <person name="Jebb D."/>
            <person name="Huang Z."/>
            <person name="Pippel M."/>
            <person name="Hughes G.M."/>
            <person name="Lavrichenko K."/>
            <person name="Devanna P."/>
            <person name="Winkler S."/>
            <person name="Jermiin L.S."/>
            <person name="Skirmuntt E.C."/>
            <person name="Katzourakis A."/>
            <person name="Burkitt-Gray L."/>
            <person name="Ray D.A."/>
            <person name="Sullivan K.A.M."/>
            <person name="Roscito J.G."/>
            <person name="Kirilenko B.M."/>
            <person name="Davalos L.M."/>
            <person name="Corthals A.P."/>
            <person name="Power M.L."/>
            <person name="Jones G."/>
            <person name="Ransome R.D."/>
            <person name="Dechmann D.K.N."/>
            <person name="Locatelli A.G."/>
            <person name="Puechmaille S.J."/>
            <person name="Fedrigo O."/>
            <person name="Jarvis E.D."/>
            <person name="Hiller M."/>
            <person name="Vernes S.C."/>
            <person name="Myers E.W."/>
            <person name="Teeling E.C."/>
        </authorList>
    </citation>
    <scope>NUCLEOTIDE SEQUENCE [LARGE SCALE GENOMIC DNA]</scope>
    <source>
        <strain evidence="16">MMolMol1</strain>
        <tissue evidence="16">Muscle</tissue>
    </source>
</reference>
<comment type="catalytic activity">
    <reaction evidence="1 12">
        <text>S-ubiquitinyl-[E2 ubiquitin-conjugating enzyme]-L-cysteine + [acceptor protein]-L-lysine = [E2 ubiquitin-conjugating enzyme]-L-cysteine + N(6)-ubiquitinyl-[acceptor protein]-L-lysine.</text>
        <dbReference type="EC" id="2.3.2.27"/>
    </reaction>
</comment>
<dbReference type="GO" id="GO:0001784">
    <property type="term" value="F:phosphotyrosine residue binding"/>
    <property type="evidence" value="ECO:0007669"/>
    <property type="project" value="UniProtKB-UniRule"/>
</dbReference>
<proteinExistence type="predicted"/>
<dbReference type="InterPro" id="IPR024159">
    <property type="entry name" value="Cbl_PTB"/>
</dbReference>
<evidence type="ECO:0000256" key="9">
    <source>
        <dbReference type="ARBA" id="ARBA00022843"/>
    </source>
</evidence>
<name>A0A7J8C5Z6_MOLMO</name>
<dbReference type="PROSITE" id="PS50089">
    <property type="entry name" value="ZF_RING_2"/>
    <property type="match status" value="1"/>
</dbReference>
<evidence type="ECO:0000313" key="16">
    <source>
        <dbReference type="EMBL" id="KAF6406283.1"/>
    </source>
</evidence>
<dbReference type="SUPFAM" id="SSF47473">
    <property type="entry name" value="EF-hand"/>
    <property type="match status" value="1"/>
</dbReference>
<evidence type="ECO:0000259" key="15">
    <source>
        <dbReference type="PROSITE" id="PS51506"/>
    </source>
</evidence>
<dbReference type="Pfam" id="PF13920">
    <property type="entry name" value="zf-C3HC4_3"/>
    <property type="match status" value="1"/>
</dbReference>
<dbReference type="PANTHER" id="PTHR23007:SF12">
    <property type="entry name" value="E3 UBIQUITIN-PROTEIN LIGASE CBL-C"/>
    <property type="match status" value="1"/>
</dbReference>
<dbReference type="InterPro" id="IPR014741">
    <property type="entry name" value="Adaptor_Cbl_EF_hand-like"/>
</dbReference>
<dbReference type="FunCoup" id="A0A7J8C5Z6">
    <property type="interactions" value="274"/>
</dbReference>
<keyword evidence="9" id="KW-0832">Ubl conjugation</keyword>
<protein>
    <recommendedName>
        <fullName evidence="12">E3 ubiquitin-protein ligase CBL</fullName>
        <ecNumber evidence="12">2.3.2.27</ecNumber>
    </recommendedName>
</protein>
<keyword evidence="3 12" id="KW-0808">Transferase</keyword>
<dbReference type="InterPro" id="IPR013083">
    <property type="entry name" value="Znf_RING/FYVE/PHD"/>
</dbReference>
<dbReference type="PANTHER" id="PTHR23007">
    <property type="entry name" value="CBL"/>
    <property type="match status" value="1"/>
</dbReference>
<dbReference type="FunFam" id="1.10.238.10:FF:000182">
    <property type="entry name" value="E3 ubiquitin-protein ligase CBL-C"/>
    <property type="match status" value="1"/>
</dbReference>
<dbReference type="CDD" id="cd09920">
    <property type="entry name" value="SH2_Cbl-b_TKB"/>
    <property type="match status" value="1"/>
</dbReference>
<dbReference type="GO" id="GO:0005509">
    <property type="term" value="F:calcium ion binding"/>
    <property type="evidence" value="ECO:0007669"/>
    <property type="project" value="UniProtKB-UniRule"/>
</dbReference>
<gene>
    <name evidence="16" type="ORF">HJG59_002163</name>
</gene>
<evidence type="ECO:0000256" key="3">
    <source>
        <dbReference type="ARBA" id="ARBA00022679"/>
    </source>
</evidence>
<dbReference type="GO" id="GO:0016567">
    <property type="term" value="P:protein ubiquitination"/>
    <property type="evidence" value="ECO:0007669"/>
    <property type="project" value="UniProtKB-UniPathway"/>
</dbReference>
<dbReference type="EC" id="2.3.2.27" evidence="12"/>
<dbReference type="AlphaFoldDB" id="A0A7J8C5Z6"/>
<dbReference type="SUPFAM" id="SSF57850">
    <property type="entry name" value="RING/U-box"/>
    <property type="match status" value="1"/>
</dbReference>
<feature type="domain" description="RING-type" evidence="14">
    <location>
        <begin position="351"/>
        <end position="390"/>
    </location>
</feature>
<dbReference type="InterPro" id="IPR036860">
    <property type="entry name" value="SH2_dom_sf"/>
</dbReference>
<organism evidence="16 17">
    <name type="scientific">Molossus molossus</name>
    <name type="common">Pallas' mastiff bat</name>
    <name type="synonym">Vespertilio molossus</name>
    <dbReference type="NCBI Taxonomy" id="27622"/>
    <lineage>
        <taxon>Eukaryota</taxon>
        <taxon>Metazoa</taxon>
        <taxon>Chordata</taxon>
        <taxon>Craniata</taxon>
        <taxon>Vertebrata</taxon>
        <taxon>Euteleostomi</taxon>
        <taxon>Mammalia</taxon>
        <taxon>Eutheria</taxon>
        <taxon>Laurasiatheria</taxon>
        <taxon>Chiroptera</taxon>
        <taxon>Yangochiroptera</taxon>
        <taxon>Molossidae</taxon>
        <taxon>Molossus</taxon>
    </lineage>
</organism>
<dbReference type="Pfam" id="PF02761">
    <property type="entry name" value="Cbl_N2"/>
    <property type="match status" value="1"/>
</dbReference>
<feature type="domain" description="Cbl-PTB" evidence="15">
    <location>
        <begin position="7"/>
        <end position="321"/>
    </location>
</feature>
<evidence type="ECO:0000256" key="13">
    <source>
        <dbReference type="SAM" id="MobiDB-lite"/>
    </source>
</evidence>
<dbReference type="InterPro" id="IPR014742">
    <property type="entry name" value="Adaptor_Cbl_SH2-like"/>
</dbReference>
<comment type="function">
    <text evidence="12">E3 ubiquitin-protein ligase which accepts ubiquitin from specific E2 ubiquitin-conjugating enzymes, and transfers it to substrates, generally promoting their degradation by the proteasome.</text>
</comment>
<dbReference type="GO" id="GO:0008270">
    <property type="term" value="F:zinc ion binding"/>
    <property type="evidence" value="ECO:0007669"/>
    <property type="project" value="UniProtKB-KW"/>
</dbReference>
<keyword evidence="10" id="KW-0729">SH3-binding</keyword>
<dbReference type="GO" id="GO:0023051">
    <property type="term" value="P:regulation of signaling"/>
    <property type="evidence" value="ECO:0007669"/>
    <property type="project" value="InterPro"/>
</dbReference>
<dbReference type="GO" id="GO:0045121">
    <property type="term" value="C:membrane raft"/>
    <property type="evidence" value="ECO:0007669"/>
    <property type="project" value="TreeGrafter"/>
</dbReference>
<dbReference type="GO" id="GO:0005886">
    <property type="term" value="C:plasma membrane"/>
    <property type="evidence" value="ECO:0007669"/>
    <property type="project" value="TreeGrafter"/>
</dbReference>
<keyword evidence="8 12" id="KW-0106">Calcium</keyword>
<dbReference type="Pfam" id="PF02762">
    <property type="entry name" value="Cbl_N3"/>
    <property type="match status" value="1"/>
</dbReference>
<keyword evidence="5 11" id="KW-0863">Zinc-finger</keyword>
<keyword evidence="4 12" id="KW-0479">Metal-binding</keyword>
<comment type="caution">
    <text evidence="16">The sequence shown here is derived from an EMBL/GenBank/DDBJ whole genome shotgun (WGS) entry which is preliminary data.</text>
</comment>
<dbReference type="Pfam" id="PF02262">
    <property type="entry name" value="Cbl_N"/>
    <property type="match status" value="1"/>
</dbReference>
<evidence type="ECO:0000256" key="7">
    <source>
        <dbReference type="ARBA" id="ARBA00022833"/>
    </source>
</evidence>
<evidence type="ECO:0000256" key="12">
    <source>
        <dbReference type="RuleBase" id="RU367001"/>
    </source>
</evidence>
<accession>A0A7J8C5Z6</accession>
<feature type="compositionally biased region" description="Basic and acidic residues" evidence="13">
    <location>
        <begin position="409"/>
        <end position="430"/>
    </location>
</feature>